<dbReference type="SUPFAM" id="SSF57196">
    <property type="entry name" value="EGF/Laminin"/>
    <property type="match status" value="1"/>
</dbReference>
<dbReference type="PROSITE" id="PS01186">
    <property type="entry name" value="EGF_2"/>
    <property type="match status" value="1"/>
</dbReference>
<dbReference type="PANTHER" id="PTHR24543">
    <property type="entry name" value="MULTICOPPER OXIDASE-RELATED"/>
    <property type="match status" value="1"/>
</dbReference>
<dbReference type="CDD" id="cd00057">
    <property type="entry name" value="FA58C"/>
    <property type="match status" value="1"/>
</dbReference>
<organism evidence="4 5">
    <name type="scientific">Porites evermanni</name>
    <dbReference type="NCBI Taxonomy" id="104178"/>
    <lineage>
        <taxon>Eukaryota</taxon>
        <taxon>Metazoa</taxon>
        <taxon>Cnidaria</taxon>
        <taxon>Anthozoa</taxon>
        <taxon>Hexacorallia</taxon>
        <taxon>Scleractinia</taxon>
        <taxon>Fungiina</taxon>
        <taxon>Poritidae</taxon>
        <taxon>Porites</taxon>
    </lineage>
</organism>
<dbReference type="PROSITE" id="PS50026">
    <property type="entry name" value="EGF_3"/>
    <property type="match status" value="1"/>
</dbReference>
<dbReference type="SUPFAM" id="SSF49785">
    <property type="entry name" value="Galactose-binding domain-like"/>
    <property type="match status" value="1"/>
</dbReference>
<keyword evidence="5" id="KW-1185">Reference proteome</keyword>
<name>A0ABN8MG02_9CNID</name>
<dbReference type="InterPro" id="IPR008979">
    <property type="entry name" value="Galactose-bd-like_sf"/>
</dbReference>
<dbReference type="Gene3D" id="2.10.25.10">
    <property type="entry name" value="Laminin"/>
    <property type="match status" value="1"/>
</dbReference>
<dbReference type="Gene3D" id="3.50.4.10">
    <property type="entry name" value="Hepatocyte Growth Factor"/>
    <property type="match status" value="1"/>
</dbReference>
<feature type="domain" description="F5/8 type C" evidence="2">
    <location>
        <begin position="129"/>
        <end position="282"/>
    </location>
</feature>
<dbReference type="InterPro" id="IPR000421">
    <property type="entry name" value="FA58C"/>
</dbReference>
<keyword evidence="1" id="KW-1015">Disulfide bond</keyword>
<gene>
    <name evidence="4" type="ORF">PEVE_00033138</name>
</gene>
<evidence type="ECO:0000259" key="3">
    <source>
        <dbReference type="PROSITE" id="PS50026"/>
    </source>
</evidence>
<evidence type="ECO:0000259" key="2">
    <source>
        <dbReference type="PROSITE" id="PS50022"/>
    </source>
</evidence>
<sequence>VERRERHGIYHGYFKAFLNYSLNISQVLASFDVVDLMECAFRCITNSTCLSFNIAILPFANATNYACRLLPSDKYNQSSNFAPSQEFHHYAIVSPCENFPCKNGGSCRSLYKENSYVCHCSEGFSENHCDTEACHPLGVESTSIIPDSAMTASTYYNSHLYPYYGRLNGHRGVGAWCPKTSNDRSDFLQVDMGEEYYVCAVATQGHKQGSHWAKSYKLQLSLQATTWETYSIDGAEKVFTGNSDKSTVVKNSLQNKIQARFVRFVPVTSQSYPCMRVEIFVIE</sequence>
<keyword evidence="1" id="KW-0245">EGF-like domain</keyword>
<evidence type="ECO:0000313" key="5">
    <source>
        <dbReference type="Proteomes" id="UP001159427"/>
    </source>
</evidence>
<dbReference type="SMART" id="SM00181">
    <property type="entry name" value="EGF"/>
    <property type="match status" value="1"/>
</dbReference>
<evidence type="ECO:0008006" key="6">
    <source>
        <dbReference type="Google" id="ProtNLM"/>
    </source>
</evidence>
<dbReference type="InterPro" id="IPR000742">
    <property type="entry name" value="EGF"/>
</dbReference>
<dbReference type="PROSITE" id="PS50022">
    <property type="entry name" value="FA58C_3"/>
    <property type="match status" value="1"/>
</dbReference>
<proteinExistence type="predicted"/>
<reference evidence="4 5" key="1">
    <citation type="submission" date="2022-05" db="EMBL/GenBank/DDBJ databases">
        <authorList>
            <consortium name="Genoscope - CEA"/>
            <person name="William W."/>
        </authorList>
    </citation>
    <scope>NUCLEOTIDE SEQUENCE [LARGE SCALE GENOMIC DNA]</scope>
</reference>
<accession>A0ABN8MG02</accession>
<protein>
    <recommendedName>
        <fullName evidence="6">EGF-like repeat and discoidin I-like domain-containing protein 3</fullName>
    </recommendedName>
</protein>
<evidence type="ECO:0000256" key="1">
    <source>
        <dbReference type="PROSITE-ProRule" id="PRU00076"/>
    </source>
</evidence>
<dbReference type="EMBL" id="CALNXI010000490">
    <property type="protein sequence ID" value="CAH3028089.1"/>
    <property type="molecule type" value="Genomic_DNA"/>
</dbReference>
<feature type="disulfide bond" evidence="1">
    <location>
        <begin position="101"/>
        <end position="118"/>
    </location>
</feature>
<feature type="non-terminal residue" evidence="4">
    <location>
        <position position="1"/>
    </location>
</feature>
<evidence type="ECO:0000313" key="4">
    <source>
        <dbReference type="EMBL" id="CAH3028089.1"/>
    </source>
</evidence>
<dbReference type="CDD" id="cd00054">
    <property type="entry name" value="EGF_CA"/>
    <property type="match status" value="1"/>
</dbReference>
<feature type="domain" description="EGF-like" evidence="3">
    <location>
        <begin position="92"/>
        <end position="130"/>
    </location>
</feature>
<dbReference type="Pfam" id="PF00008">
    <property type="entry name" value="EGF"/>
    <property type="match status" value="1"/>
</dbReference>
<dbReference type="Proteomes" id="UP001159427">
    <property type="component" value="Unassembled WGS sequence"/>
</dbReference>
<comment type="caution">
    <text evidence="4">The sequence shown here is derived from an EMBL/GenBank/DDBJ whole genome shotgun (WGS) entry which is preliminary data.</text>
</comment>
<dbReference type="Gene3D" id="2.60.120.260">
    <property type="entry name" value="Galactose-binding domain-like"/>
    <property type="match status" value="1"/>
</dbReference>
<dbReference type="Pfam" id="PF00754">
    <property type="entry name" value="F5_F8_type_C"/>
    <property type="match status" value="1"/>
</dbReference>
<comment type="caution">
    <text evidence="1">Lacks conserved residue(s) required for the propagation of feature annotation.</text>
</comment>
<feature type="disulfide bond" evidence="1">
    <location>
        <begin position="120"/>
        <end position="129"/>
    </location>
</feature>
<dbReference type="SMART" id="SM00231">
    <property type="entry name" value="FA58C"/>
    <property type="match status" value="1"/>
</dbReference>
<dbReference type="PROSITE" id="PS01285">
    <property type="entry name" value="FA58C_1"/>
    <property type="match status" value="1"/>
</dbReference>